<evidence type="ECO:0000313" key="4">
    <source>
        <dbReference type="Proteomes" id="UP000077961"/>
    </source>
</evidence>
<dbReference type="EMBL" id="LXKA01000326">
    <property type="protein sequence ID" value="OAJ57802.1"/>
    <property type="molecule type" value="Genomic_DNA"/>
</dbReference>
<organism evidence="2 5">
    <name type="scientific">Paraburkholderia ginsengiterrae</name>
    <dbReference type="NCBI Taxonomy" id="1462993"/>
    <lineage>
        <taxon>Bacteria</taxon>
        <taxon>Pseudomonadati</taxon>
        <taxon>Pseudomonadota</taxon>
        <taxon>Betaproteobacteria</taxon>
        <taxon>Burkholderiales</taxon>
        <taxon>Burkholderiaceae</taxon>
        <taxon>Paraburkholderia</taxon>
    </lineage>
</organism>
<dbReference type="EMBL" id="LXJZ01000119">
    <property type="protein sequence ID" value="OAJ59904.1"/>
    <property type="molecule type" value="Genomic_DNA"/>
</dbReference>
<proteinExistence type="predicted"/>
<dbReference type="RefSeq" id="WP_064267439.1">
    <property type="nucleotide sequence ID" value="NZ_LXJZ01000119.1"/>
</dbReference>
<dbReference type="InterPro" id="IPR051604">
    <property type="entry name" value="Ergot_Alk_Oxidoreductase"/>
</dbReference>
<accession>A0A1A9N5U0</accession>
<evidence type="ECO:0000313" key="3">
    <source>
        <dbReference type="EMBL" id="OAJ59904.1"/>
    </source>
</evidence>
<dbReference type="Proteomes" id="UP000077961">
    <property type="component" value="Unassembled WGS sequence"/>
</dbReference>
<dbReference type="PANTHER" id="PTHR43162">
    <property type="match status" value="1"/>
</dbReference>
<dbReference type="Gene3D" id="3.40.50.720">
    <property type="entry name" value="NAD(P)-binding Rossmann-like Domain"/>
    <property type="match status" value="1"/>
</dbReference>
<dbReference type="OrthoDB" id="5510591at2"/>
<evidence type="ECO:0000313" key="5">
    <source>
        <dbReference type="Proteomes" id="UP000078116"/>
    </source>
</evidence>
<evidence type="ECO:0000313" key="2">
    <source>
        <dbReference type="EMBL" id="OAJ57802.1"/>
    </source>
</evidence>
<sequence length="288" mass="30873">MSAAILVIGATGTTGKELVKLLAKNGHKTRVTVRPTSNTSELEALGVELVQADLNDVGSLVKAMGGIKKVYFATPLVPNMVELSSSIIRAAKRAGVKHLVKLSGGGAEIDLDTLAKWHRAVEKEMEQSGIAYTFLRSNSFMQNLSNFNSHTIRDHGAFYAPHGDGKSAYIDARDVAKVAYRVLTKEGHLNKAYYLSGPEALSGAEIANILSSATGKPIKYVDVPVEAARASMQGAGMPDEIVEGLLEHFQVMKLGYTARVSSAVEEITGQRATYFEAFAQAEKEAFVG</sequence>
<dbReference type="AlphaFoldDB" id="A0A1A9N5U0"/>
<dbReference type="SUPFAM" id="SSF51735">
    <property type="entry name" value="NAD(P)-binding Rossmann-fold domains"/>
    <property type="match status" value="1"/>
</dbReference>
<keyword evidence="4" id="KW-1185">Reference proteome</keyword>
<reference evidence="4 5" key="1">
    <citation type="submission" date="2016-04" db="EMBL/GenBank/DDBJ databases">
        <title>Reclassification of Paraburkholderia panaciterrae (Farh et al. 2015) Dobritsa &amp; Samadpour 2016 as a later homotypic synonym of Paraburkholderia ginsengiterrae (Farh et al. 2015) Dobritsa &amp; Samadpour 2016.</title>
        <authorList>
            <person name="Dobritsa A.P."/>
            <person name="Kutumbaka K."/>
            <person name="Samadpour M."/>
        </authorList>
    </citation>
    <scope>NUCLEOTIDE SEQUENCE [LARGE SCALE GENOMIC DNA]</scope>
    <source>
        <strain evidence="2 5">DCY85</strain>
        <strain evidence="3 4">DCY85-1</strain>
    </source>
</reference>
<dbReference type="InterPro" id="IPR036291">
    <property type="entry name" value="NAD(P)-bd_dom_sf"/>
</dbReference>
<dbReference type="PANTHER" id="PTHR43162:SF1">
    <property type="entry name" value="PRESTALK A DIFFERENTIATION PROTEIN A"/>
    <property type="match status" value="1"/>
</dbReference>
<protein>
    <recommendedName>
        <fullName evidence="1">NmrA-like domain-containing protein</fullName>
    </recommendedName>
</protein>
<dbReference type="Proteomes" id="UP000078116">
    <property type="component" value="Unassembled WGS sequence"/>
</dbReference>
<dbReference type="Pfam" id="PF05368">
    <property type="entry name" value="NmrA"/>
    <property type="match status" value="1"/>
</dbReference>
<dbReference type="InterPro" id="IPR008030">
    <property type="entry name" value="NmrA-like"/>
</dbReference>
<evidence type="ECO:0000259" key="1">
    <source>
        <dbReference type="Pfam" id="PF05368"/>
    </source>
</evidence>
<feature type="domain" description="NmrA-like" evidence="1">
    <location>
        <begin position="3"/>
        <end position="254"/>
    </location>
</feature>
<gene>
    <name evidence="3" type="ORF">A6V36_26440</name>
    <name evidence="2" type="ORF">A6V37_29380</name>
</gene>
<dbReference type="Gene3D" id="3.90.25.10">
    <property type="entry name" value="UDP-galactose 4-epimerase, domain 1"/>
    <property type="match status" value="1"/>
</dbReference>
<dbReference type="STRING" id="1462993.A6V36_26440"/>
<comment type="caution">
    <text evidence="2">The sequence shown here is derived from an EMBL/GenBank/DDBJ whole genome shotgun (WGS) entry which is preliminary data.</text>
</comment>
<name>A0A1A9N5U0_9BURK</name>
<dbReference type="CDD" id="cd05269">
    <property type="entry name" value="TMR_SDR_a"/>
    <property type="match status" value="1"/>
</dbReference>